<comment type="caution">
    <text evidence="6">The sequence shown here is derived from an EMBL/GenBank/DDBJ whole genome shotgun (WGS) entry which is preliminary data.</text>
</comment>
<keyword evidence="2" id="KW-0813">Transport</keyword>
<comment type="similarity">
    <text evidence="1">Belongs to the ABC transporter superfamily.</text>
</comment>
<dbReference type="GO" id="GO:0005524">
    <property type="term" value="F:ATP binding"/>
    <property type="evidence" value="ECO:0007669"/>
    <property type="project" value="UniProtKB-KW"/>
</dbReference>
<protein>
    <submittedName>
        <fullName evidence="6">Zinc/manganese transport system ATP-binding protein</fullName>
    </submittedName>
</protein>
<dbReference type="Proteomes" id="UP000295087">
    <property type="component" value="Unassembled WGS sequence"/>
</dbReference>
<dbReference type="InterPro" id="IPR003593">
    <property type="entry name" value="AAA+_ATPase"/>
</dbReference>
<dbReference type="EMBL" id="SNXK01000002">
    <property type="protein sequence ID" value="TDP39394.1"/>
    <property type="molecule type" value="Genomic_DNA"/>
</dbReference>
<dbReference type="PANTHER" id="PTHR42734:SF17">
    <property type="entry name" value="METAL TRANSPORT SYSTEM ATP-BINDING PROTEIN TM_0124-RELATED"/>
    <property type="match status" value="1"/>
</dbReference>
<accession>A0A4R6PMC5</accession>
<sequence>MTDATALSAPGTTGASAAGVAGAQADPAIRLRSATMSFGERTLWSDLDLEVSPGEFIAVLGPNGSGKTSLLRVLLGTLGLTAGSAEIAGRRAGVGNPGIGYIPQQKTIDAGVLLRGVDLVGLGVDGHRWGLGWRKRRERAEQVEAAIAAVGAQKFAHAPLESLSGGEQQRLRVAQALVGDPSVLLCDEPLLSLDLANQRLVAELIDKRRREHDTAVLFVTHELNPILPLVDRVLYLVDGEFRIGTPDEVMTSQTLSELYGTEVEVLRVRGRLVVVGTGDDMDALA</sequence>
<evidence type="ECO:0000313" key="6">
    <source>
        <dbReference type="EMBL" id="TDP39394.1"/>
    </source>
</evidence>
<organism evidence="6 7">
    <name type="scientific">Nocardia ignorata</name>
    <dbReference type="NCBI Taxonomy" id="145285"/>
    <lineage>
        <taxon>Bacteria</taxon>
        <taxon>Bacillati</taxon>
        <taxon>Actinomycetota</taxon>
        <taxon>Actinomycetes</taxon>
        <taxon>Mycobacteriales</taxon>
        <taxon>Nocardiaceae</taxon>
        <taxon>Nocardia</taxon>
    </lineage>
</organism>
<dbReference type="InterPro" id="IPR003439">
    <property type="entry name" value="ABC_transporter-like_ATP-bd"/>
</dbReference>
<dbReference type="InterPro" id="IPR017871">
    <property type="entry name" value="ABC_transporter-like_CS"/>
</dbReference>
<dbReference type="Pfam" id="PF00005">
    <property type="entry name" value="ABC_tran"/>
    <property type="match status" value="1"/>
</dbReference>
<keyword evidence="4 6" id="KW-0067">ATP-binding</keyword>
<evidence type="ECO:0000259" key="5">
    <source>
        <dbReference type="PROSITE" id="PS50893"/>
    </source>
</evidence>
<gene>
    <name evidence="6" type="ORF">DFR75_102105</name>
</gene>
<dbReference type="SUPFAM" id="SSF52540">
    <property type="entry name" value="P-loop containing nucleoside triphosphate hydrolases"/>
    <property type="match status" value="1"/>
</dbReference>
<keyword evidence="3" id="KW-0547">Nucleotide-binding</keyword>
<dbReference type="GO" id="GO:0016887">
    <property type="term" value="F:ATP hydrolysis activity"/>
    <property type="evidence" value="ECO:0007669"/>
    <property type="project" value="InterPro"/>
</dbReference>
<dbReference type="PROSITE" id="PS00211">
    <property type="entry name" value="ABC_TRANSPORTER_1"/>
    <property type="match status" value="1"/>
</dbReference>
<keyword evidence="7" id="KW-1185">Reference proteome</keyword>
<name>A0A4R6PMC5_NOCIG</name>
<evidence type="ECO:0000256" key="3">
    <source>
        <dbReference type="ARBA" id="ARBA00022741"/>
    </source>
</evidence>
<evidence type="ECO:0000256" key="1">
    <source>
        <dbReference type="ARBA" id="ARBA00005417"/>
    </source>
</evidence>
<evidence type="ECO:0000256" key="4">
    <source>
        <dbReference type="ARBA" id="ARBA00022840"/>
    </source>
</evidence>
<dbReference type="PANTHER" id="PTHR42734">
    <property type="entry name" value="METAL TRANSPORT SYSTEM ATP-BINDING PROTEIN TM_0124-RELATED"/>
    <property type="match status" value="1"/>
</dbReference>
<dbReference type="PROSITE" id="PS50893">
    <property type="entry name" value="ABC_TRANSPORTER_2"/>
    <property type="match status" value="1"/>
</dbReference>
<dbReference type="InterPro" id="IPR027417">
    <property type="entry name" value="P-loop_NTPase"/>
</dbReference>
<dbReference type="Gene3D" id="3.40.50.300">
    <property type="entry name" value="P-loop containing nucleotide triphosphate hydrolases"/>
    <property type="match status" value="1"/>
</dbReference>
<proteinExistence type="inferred from homology"/>
<evidence type="ECO:0000256" key="2">
    <source>
        <dbReference type="ARBA" id="ARBA00022448"/>
    </source>
</evidence>
<reference evidence="6 7" key="1">
    <citation type="submission" date="2019-03" db="EMBL/GenBank/DDBJ databases">
        <title>Genomic Encyclopedia of Type Strains, Phase IV (KMG-IV): sequencing the most valuable type-strain genomes for metagenomic binning, comparative biology and taxonomic classification.</title>
        <authorList>
            <person name="Goeker M."/>
        </authorList>
    </citation>
    <scope>NUCLEOTIDE SEQUENCE [LARGE SCALE GENOMIC DNA]</scope>
    <source>
        <strain evidence="6 7">DSM 44496</strain>
    </source>
</reference>
<evidence type="ECO:0000313" key="7">
    <source>
        <dbReference type="Proteomes" id="UP000295087"/>
    </source>
</evidence>
<dbReference type="AlphaFoldDB" id="A0A4R6PMC5"/>
<feature type="domain" description="ABC transporter" evidence="5">
    <location>
        <begin position="29"/>
        <end position="263"/>
    </location>
</feature>
<dbReference type="InterPro" id="IPR050153">
    <property type="entry name" value="Metal_Ion_Import_ABC"/>
</dbReference>
<dbReference type="SMART" id="SM00382">
    <property type="entry name" value="AAA"/>
    <property type="match status" value="1"/>
</dbReference>